<dbReference type="AlphaFoldDB" id="A0A512NFC9"/>
<dbReference type="Proteomes" id="UP000321058">
    <property type="component" value="Unassembled WGS sequence"/>
</dbReference>
<accession>A0A512NFC9</accession>
<evidence type="ECO:0000313" key="1">
    <source>
        <dbReference type="EMBL" id="GEP57655.1"/>
    </source>
</evidence>
<dbReference type="EMBL" id="BKAJ01000084">
    <property type="protein sequence ID" value="GEP57655.1"/>
    <property type="molecule type" value="Genomic_DNA"/>
</dbReference>
<protein>
    <submittedName>
        <fullName evidence="1">Uncharacterized protein</fullName>
    </submittedName>
</protein>
<gene>
    <name evidence="1" type="ORF">RSO01_48210</name>
</gene>
<comment type="caution">
    <text evidence="1">The sequence shown here is derived from an EMBL/GenBank/DDBJ whole genome shotgun (WGS) entry which is preliminary data.</text>
</comment>
<reference evidence="1 2" key="1">
    <citation type="submission" date="2019-07" db="EMBL/GenBank/DDBJ databases">
        <title>Whole genome shotgun sequence of Reyranella soli NBRC 108950.</title>
        <authorList>
            <person name="Hosoyama A."/>
            <person name="Uohara A."/>
            <person name="Ohji S."/>
            <person name="Ichikawa N."/>
        </authorList>
    </citation>
    <scope>NUCLEOTIDE SEQUENCE [LARGE SCALE GENOMIC DNA]</scope>
    <source>
        <strain evidence="1 2">NBRC 108950</strain>
    </source>
</reference>
<sequence length="120" mass="13517">MGDLREKLSRLLPGDIFHAICPNQASLICLVETVGNDRIEARRVTTQDHVTFDSAGHTLSDDPMVRCTIDSIAPLPVDVHNVLLGLDRKMRLRFDKLNRAEKDALLFVADFYPSNQIDED</sequence>
<evidence type="ECO:0000313" key="2">
    <source>
        <dbReference type="Proteomes" id="UP000321058"/>
    </source>
</evidence>
<proteinExistence type="predicted"/>
<name>A0A512NFC9_9HYPH</name>
<keyword evidence="2" id="KW-1185">Reference proteome</keyword>
<dbReference type="OrthoDB" id="8481053at2"/>
<organism evidence="1 2">
    <name type="scientific">Reyranella soli</name>
    <dbReference type="NCBI Taxonomy" id="1230389"/>
    <lineage>
        <taxon>Bacteria</taxon>
        <taxon>Pseudomonadati</taxon>
        <taxon>Pseudomonadota</taxon>
        <taxon>Alphaproteobacteria</taxon>
        <taxon>Hyphomicrobiales</taxon>
        <taxon>Reyranellaceae</taxon>
        <taxon>Reyranella</taxon>
    </lineage>
</organism>
<dbReference type="RefSeq" id="WP_147152157.1">
    <property type="nucleotide sequence ID" value="NZ_BKAJ01000084.1"/>
</dbReference>